<dbReference type="Proteomes" id="UP000298347">
    <property type="component" value="Unassembled WGS sequence"/>
</dbReference>
<evidence type="ECO:0000256" key="6">
    <source>
        <dbReference type="PIRSR" id="PIRSR028757-1"/>
    </source>
</evidence>
<keyword evidence="4" id="KW-0378">Hydrolase</keyword>
<reference evidence="9 10" key="1">
    <citation type="journal article" date="2015" name="Int. J. Syst. Evol. Microbiol.">
        <title>Sporolactobacillus shoreae sp. nov. and Sporolactobacillus spathodeae sp. nov., two spore-forming lactic acid bacteria isolated from tree barks in Thailand.</title>
        <authorList>
            <person name="Thamacharoensuk T."/>
            <person name="Kitahara M."/>
            <person name="Ohkuma M."/>
            <person name="Thongchul N."/>
            <person name="Tanasupawat S."/>
        </authorList>
    </citation>
    <scope>NUCLEOTIDE SEQUENCE [LARGE SCALE GENOMIC DNA]</scope>
    <source>
        <strain evidence="9 10">BK92</strain>
    </source>
</reference>
<dbReference type="GO" id="GO:0008236">
    <property type="term" value="F:serine-type peptidase activity"/>
    <property type="evidence" value="ECO:0007669"/>
    <property type="project" value="UniProtKB-KW"/>
</dbReference>
<dbReference type="OrthoDB" id="9807329at2"/>
<accession>A0A4Z0GLA1</accession>
<comment type="similarity">
    <text evidence="1">Belongs to the peptidase S66 family.</text>
</comment>
<evidence type="ECO:0000256" key="5">
    <source>
        <dbReference type="ARBA" id="ARBA00022825"/>
    </source>
</evidence>
<evidence type="ECO:0000256" key="1">
    <source>
        <dbReference type="ARBA" id="ARBA00010233"/>
    </source>
</evidence>
<dbReference type="InterPro" id="IPR003507">
    <property type="entry name" value="S66_fam"/>
</dbReference>
<dbReference type="RefSeq" id="WP_135349678.1">
    <property type="nucleotide sequence ID" value="NZ_SRJD01000024.1"/>
</dbReference>
<evidence type="ECO:0000256" key="4">
    <source>
        <dbReference type="ARBA" id="ARBA00022801"/>
    </source>
</evidence>
<dbReference type="PANTHER" id="PTHR30237">
    <property type="entry name" value="MURAMOYLTETRAPEPTIDE CARBOXYPEPTIDASE"/>
    <property type="match status" value="1"/>
</dbReference>
<evidence type="ECO:0000256" key="3">
    <source>
        <dbReference type="ARBA" id="ARBA00022670"/>
    </source>
</evidence>
<keyword evidence="3" id="KW-0645">Protease</keyword>
<dbReference type="PIRSF" id="PIRSF028757">
    <property type="entry name" value="LD-carboxypeptidase"/>
    <property type="match status" value="1"/>
</dbReference>
<feature type="domain" description="LD-carboxypeptidase C-terminal" evidence="8">
    <location>
        <begin position="171"/>
        <end position="284"/>
    </location>
</feature>
<keyword evidence="5" id="KW-0720">Serine protease</keyword>
<dbReference type="AlphaFoldDB" id="A0A4Z0GLA1"/>
<feature type="active site" description="Nucleophile" evidence="6">
    <location>
        <position position="110"/>
    </location>
</feature>
<protein>
    <submittedName>
        <fullName evidence="9">LD-carboxypeptidase</fullName>
    </submittedName>
</protein>
<gene>
    <name evidence="9" type="ORF">E4665_15355</name>
</gene>
<feature type="active site" description="Charge relay system" evidence="6">
    <location>
        <position position="270"/>
    </location>
</feature>
<evidence type="ECO:0000313" key="10">
    <source>
        <dbReference type="Proteomes" id="UP000298347"/>
    </source>
</evidence>
<dbReference type="PANTHER" id="PTHR30237:SF2">
    <property type="entry name" value="MUREIN TETRAPEPTIDE CARBOXYPEPTIDASE"/>
    <property type="match status" value="1"/>
</dbReference>
<name>A0A4Z0GLA1_9BACL</name>
<dbReference type="Gene3D" id="3.50.30.60">
    <property type="entry name" value="LD-carboxypeptidase A C-terminal domain-like"/>
    <property type="match status" value="1"/>
</dbReference>
<keyword evidence="2 9" id="KW-0121">Carboxypeptidase</keyword>
<evidence type="ECO:0000259" key="7">
    <source>
        <dbReference type="Pfam" id="PF02016"/>
    </source>
</evidence>
<dbReference type="SUPFAM" id="SSF52317">
    <property type="entry name" value="Class I glutamine amidotransferase-like"/>
    <property type="match status" value="1"/>
</dbReference>
<feature type="domain" description="LD-carboxypeptidase N-terminal" evidence="7">
    <location>
        <begin position="10"/>
        <end position="129"/>
    </location>
</feature>
<proteinExistence type="inferred from homology"/>
<organism evidence="9 10">
    <name type="scientific">Sporolactobacillus shoreae</name>
    <dbReference type="NCBI Taxonomy" id="1465501"/>
    <lineage>
        <taxon>Bacteria</taxon>
        <taxon>Bacillati</taxon>
        <taxon>Bacillota</taxon>
        <taxon>Bacilli</taxon>
        <taxon>Bacillales</taxon>
        <taxon>Sporolactobacillaceae</taxon>
        <taxon>Sporolactobacillus</taxon>
    </lineage>
</organism>
<comment type="caution">
    <text evidence="9">The sequence shown here is derived from an EMBL/GenBank/DDBJ whole genome shotgun (WGS) entry which is preliminary data.</text>
</comment>
<keyword evidence="10" id="KW-1185">Reference proteome</keyword>
<feature type="active site" description="Charge relay system" evidence="6">
    <location>
        <position position="202"/>
    </location>
</feature>
<evidence type="ECO:0000313" key="9">
    <source>
        <dbReference type="EMBL" id="TGA96449.1"/>
    </source>
</evidence>
<dbReference type="InterPro" id="IPR040921">
    <property type="entry name" value="Peptidase_S66C"/>
</dbReference>
<evidence type="ECO:0000259" key="8">
    <source>
        <dbReference type="Pfam" id="PF17676"/>
    </source>
</evidence>
<dbReference type="GO" id="GO:0004180">
    <property type="term" value="F:carboxypeptidase activity"/>
    <property type="evidence" value="ECO:0007669"/>
    <property type="project" value="UniProtKB-KW"/>
</dbReference>
<dbReference type="GO" id="GO:0006508">
    <property type="term" value="P:proteolysis"/>
    <property type="evidence" value="ECO:0007669"/>
    <property type="project" value="UniProtKB-KW"/>
</dbReference>
<dbReference type="InterPro" id="IPR029062">
    <property type="entry name" value="Class_I_gatase-like"/>
</dbReference>
<dbReference type="InterPro" id="IPR027478">
    <property type="entry name" value="LdcA_N"/>
</dbReference>
<dbReference type="Gene3D" id="3.40.50.10740">
    <property type="entry name" value="Class I glutamine amidotransferase-like"/>
    <property type="match status" value="1"/>
</dbReference>
<dbReference type="InterPro" id="IPR040449">
    <property type="entry name" value="Peptidase_S66_N"/>
</dbReference>
<evidence type="ECO:0000256" key="2">
    <source>
        <dbReference type="ARBA" id="ARBA00022645"/>
    </source>
</evidence>
<dbReference type="Pfam" id="PF02016">
    <property type="entry name" value="Peptidase_S66"/>
    <property type="match status" value="1"/>
</dbReference>
<dbReference type="EMBL" id="SRJD01000024">
    <property type="protein sequence ID" value="TGA96449.1"/>
    <property type="molecule type" value="Genomic_DNA"/>
</dbReference>
<dbReference type="Pfam" id="PF17676">
    <property type="entry name" value="Peptidase_S66C"/>
    <property type="match status" value="1"/>
</dbReference>
<dbReference type="InterPro" id="IPR027461">
    <property type="entry name" value="Carboxypeptidase_A_C_sf"/>
</dbReference>
<sequence length="286" mass="31419">MILLKKGDTVGLTSCSDGLRPEEEPIVGKVIHTLTSLGLRVKTAETIFQQNDKPFSGSPAHRASELMRFFNDPDVKMIFDLSGGDSANQILPCLDFAAIRTSQAMFTGISDLSVVNNAIFARSEKPSCHYRIKNLAGLFAAEQKKFFEDYIMGEPAPSPFTYRWLRGHDMKGIVIGGNIRCFLKLAGTRFFPDTEGKIIFLEALGGGAARMASLLAQLDQLSVFRKCRGVLLGTFSEMQKKELKPSIEQLVLEITEKYDVPVAKTEQLGHGGDARCILIGSPLSLN</sequence>
<dbReference type="SUPFAM" id="SSF141986">
    <property type="entry name" value="LD-carboxypeptidase A C-terminal domain-like"/>
    <property type="match status" value="1"/>
</dbReference>